<sequence length="100" mass="11603">MNATQILKSVGLKPDDTIFAITQSGALNAFLDFIEEWELPIKIDKISKEDWETLFASYADAIIDYHPEDDHQERAVFLKNKQMLKKYGLTDEYARLLDFC</sequence>
<organism evidence="1 2">
    <name type="scientific">Candidatus Kuenenbacteria bacterium GW2011_GWA2_42_15</name>
    <dbReference type="NCBI Taxonomy" id="1618677"/>
    <lineage>
        <taxon>Bacteria</taxon>
        <taxon>Candidatus Kueneniibacteriota</taxon>
    </lineage>
</organism>
<dbReference type="EMBL" id="LCCW01000044">
    <property type="protein sequence ID" value="KKS40232.1"/>
    <property type="molecule type" value="Genomic_DNA"/>
</dbReference>
<proteinExistence type="predicted"/>
<evidence type="ECO:0000313" key="1">
    <source>
        <dbReference type="EMBL" id="KKS40232.1"/>
    </source>
</evidence>
<evidence type="ECO:0000313" key="2">
    <source>
        <dbReference type="Proteomes" id="UP000034516"/>
    </source>
</evidence>
<name>A0A0G0YUC6_9BACT</name>
<accession>A0A0G0YUC6</accession>
<dbReference type="Proteomes" id="UP000034516">
    <property type="component" value="Unassembled WGS sequence"/>
</dbReference>
<dbReference type="AlphaFoldDB" id="A0A0G0YUC6"/>
<comment type="caution">
    <text evidence="1">The sequence shown here is derived from an EMBL/GenBank/DDBJ whole genome shotgun (WGS) entry which is preliminary data.</text>
</comment>
<reference evidence="1 2" key="1">
    <citation type="journal article" date="2015" name="Nature">
        <title>rRNA introns, odd ribosomes, and small enigmatic genomes across a large radiation of phyla.</title>
        <authorList>
            <person name="Brown C.T."/>
            <person name="Hug L.A."/>
            <person name="Thomas B.C."/>
            <person name="Sharon I."/>
            <person name="Castelle C.J."/>
            <person name="Singh A."/>
            <person name="Wilkins M.J."/>
            <person name="Williams K.H."/>
            <person name="Banfield J.F."/>
        </authorList>
    </citation>
    <scope>NUCLEOTIDE SEQUENCE [LARGE SCALE GENOMIC DNA]</scope>
</reference>
<protein>
    <submittedName>
        <fullName evidence="1">Uncharacterized protein</fullName>
    </submittedName>
</protein>
<gene>
    <name evidence="1" type="ORF">UV02_C0044G0002</name>
</gene>